<dbReference type="OrthoDB" id="9813152at2"/>
<dbReference type="InterPro" id="IPR001387">
    <property type="entry name" value="Cro/C1-type_HTH"/>
</dbReference>
<protein>
    <submittedName>
        <fullName evidence="3">Helix-turn-helix protein</fullName>
    </submittedName>
</protein>
<reference evidence="3 4" key="1">
    <citation type="submission" date="2019-03" db="EMBL/GenBank/DDBJ databases">
        <title>Genomic Encyclopedia of Type Strains, Phase IV (KMG-IV): sequencing the most valuable type-strain genomes for metagenomic binning, comparative biology and taxonomic classification.</title>
        <authorList>
            <person name="Goeker M."/>
        </authorList>
    </citation>
    <scope>NUCLEOTIDE SEQUENCE [LARGE SCALE GENOMIC DNA]</scope>
    <source>
        <strain evidence="3 4">DSM 24176</strain>
    </source>
</reference>
<dbReference type="SUPFAM" id="SSF47413">
    <property type="entry name" value="lambda repressor-like DNA-binding domains"/>
    <property type="match status" value="1"/>
</dbReference>
<organism evidence="3 4">
    <name type="scientific">Natranaerovirga hydrolytica</name>
    <dbReference type="NCBI Taxonomy" id="680378"/>
    <lineage>
        <taxon>Bacteria</taxon>
        <taxon>Bacillati</taxon>
        <taxon>Bacillota</taxon>
        <taxon>Clostridia</taxon>
        <taxon>Lachnospirales</taxon>
        <taxon>Natranaerovirgaceae</taxon>
        <taxon>Natranaerovirga</taxon>
    </lineage>
</organism>
<dbReference type="GO" id="GO:0005829">
    <property type="term" value="C:cytosol"/>
    <property type="evidence" value="ECO:0007669"/>
    <property type="project" value="TreeGrafter"/>
</dbReference>
<feature type="domain" description="HTH cro/C1-type" evidence="2">
    <location>
        <begin position="12"/>
        <end position="66"/>
    </location>
</feature>
<comment type="caution">
    <text evidence="3">The sequence shown here is derived from an EMBL/GenBank/DDBJ whole genome shotgun (WGS) entry which is preliminary data.</text>
</comment>
<proteinExistence type="predicted"/>
<sequence length="116" mass="13495">MKYHCDKVGIRIRTLREDNQLSREHLADILDLSDSYIGLIERGNRGITINNLVKIANYFNVSIEYFFEDRSNNSIVTSTRLKNLSNLIDSLDEEDYAFVLHIIKDMVFHIKGSTEK</sequence>
<name>A0A4V2Q057_9FIRM</name>
<keyword evidence="1" id="KW-0238">DNA-binding</keyword>
<evidence type="ECO:0000256" key="1">
    <source>
        <dbReference type="ARBA" id="ARBA00023125"/>
    </source>
</evidence>
<dbReference type="EMBL" id="SMGQ01000014">
    <property type="protein sequence ID" value="TCK92421.1"/>
    <property type="molecule type" value="Genomic_DNA"/>
</dbReference>
<dbReference type="GO" id="GO:0003700">
    <property type="term" value="F:DNA-binding transcription factor activity"/>
    <property type="evidence" value="ECO:0007669"/>
    <property type="project" value="TreeGrafter"/>
</dbReference>
<dbReference type="PANTHER" id="PTHR46797">
    <property type="entry name" value="HTH-TYPE TRANSCRIPTIONAL REGULATOR"/>
    <property type="match status" value="1"/>
</dbReference>
<keyword evidence="4" id="KW-1185">Reference proteome</keyword>
<dbReference type="Gene3D" id="1.10.260.40">
    <property type="entry name" value="lambda repressor-like DNA-binding domains"/>
    <property type="match status" value="1"/>
</dbReference>
<evidence type="ECO:0000259" key="2">
    <source>
        <dbReference type="PROSITE" id="PS50943"/>
    </source>
</evidence>
<dbReference type="SMART" id="SM00530">
    <property type="entry name" value="HTH_XRE"/>
    <property type="match status" value="1"/>
</dbReference>
<dbReference type="GO" id="GO:0003677">
    <property type="term" value="F:DNA binding"/>
    <property type="evidence" value="ECO:0007669"/>
    <property type="project" value="UniProtKB-KW"/>
</dbReference>
<dbReference type="Pfam" id="PF01381">
    <property type="entry name" value="HTH_3"/>
    <property type="match status" value="1"/>
</dbReference>
<evidence type="ECO:0000313" key="4">
    <source>
        <dbReference type="Proteomes" id="UP000294545"/>
    </source>
</evidence>
<dbReference type="Proteomes" id="UP000294545">
    <property type="component" value="Unassembled WGS sequence"/>
</dbReference>
<gene>
    <name evidence="3" type="ORF">EDC19_2156</name>
</gene>
<accession>A0A4V2Q057</accession>
<dbReference type="AlphaFoldDB" id="A0A4V2Q057"/>
<dbReference type="RefSeq" id="WP_132282857.1">
    <property type="nucleotide sequence ID" value="NZ_SMGQ01000014.1"/>
</dbReference>
<dbReference type="InterPro" id="IPR050807">
    <property type="entry name" value="TransReg_Diox_bact_type"/>
</dbReference>
<dbReference type="InterPro" id="IPR010982">
    <property type="entry name" value="Lambda_DNA-bd_dom_sf"/>
</dbReference>
<evidence type="ECO:0000313" key="3">
    <source>
        <dbReference type="EMBL" id="TCK92421.1"/>
    </source>
</evidence>
<dbReference type="CDD" id="cd00093">
    <property type="entry name" value="HTH_XRE"/>
    <property type="match status" value="1"/>
</dbReference>
<dbReference type="PROSITE" id="PS50943">
    <property type="entry name" value="HTH_CROC1"/>
    <property type="match status" value="1"/>
</dbReference>
<dbReference type="PANTHER" id="PTHR46797:SF24">
    <property type="entry name" value="DNA-BINDING PHAGE PROTEIN"/>
    <property type="match status" value="1"/>
</dbReference>